<evidence type="ECO:0000256" key="1">
    <source>
        <dbReference type="SAM" id="MobiDB-lite"/>
    </source>
</evidence>
<proteinExistence type="predicted"/>
<dbReference type="EMBL" id="CABPRJ010000001">
    <property type="protein sequence ID" value="VVC24272.1"/>
    <property type="molecule type" value="Genomic_DNA"/>
</dbReference>
<feature type="compositionally biased region" description="Polar residues" evidence="1">
    <location>
        <begin position="261"/>
        <end position="273"/>
    </location>
</feature>
<dbReference type="AlphaFoldDB" id="A0A5E4M4I8"/>
<dbReference type="InterPro" id="IPR001478">
    <property type="entry name" value="PDZ"/>
</dbReference>
<dbReference type="SUPFAM" id="SSF50156">
    <property type="entry name" value="PDZ domain-like"/>
    <property type="match status" value="1"/>
</dbReference>
<gene>
    <name evidence="3" type="ORF">CINCED_3A015174</name>
</gene>
<accession>A0A5E4M4I8</accession>
<protein>
    <submittedName>
        <fullName evidence="3">PDZ domain</fullName>
    </submittedName>
</protein>
<dbReference type="Proteomes" id="UP000325440">
    <property type="component" value="Unassembled WGS sequence"/>
</dbReference>
<dbReference type="OrthoDB" id="449487at2759"/>
<keyword evidence="4" id="KW-1185">Reference proteome</keyword>
<dbReference type="PROSITE" id="PS50106">
    <property type="entry name" value="PDZ"/>
    <property type="match status" value="1"/>
</dbReference>
<dbReference type="InterPro" id="IPR036034">
    <property type="entry name" value="PDZ_sf"/>
</dbReference>
<feature type="domain" description="PDZ" evidence="2">
    <location>
        <begin position="376"/>
        <end position="452"/>
    </location>
</feature>
<organism evidence="3 4">
    <name type="scientific">Cinara cedri</name>
    <dbReference type="NCBI Taxonomy" id="506608"/>
    <lineage>
        <taxon>Eukaryota</taxon>
        <taxon>Metazoa</taxon>
        <taxon>Ecdysozoa</taxon>
        <taxon>Arthropoda</taxon>
        <taxon>Hexapoda</taxon>
        <taxon>Insecta</taxon>
        <taxon>Pterygota</taxon>
        <taxon>Neoptera</taxon>
        <taxon>Paraneoptera</taxon>
        <taxon>Hemiptera</taxon>
        <taxon>Sternorrhyncha</taxon>
        <taxon>Aphidomorpha</taxon>
        <taxon>Aphidoidea</taxon>
        <taxon>Aphididae</taxon>
        <taxon>Lachninae</taxon>
        <taxon>Cinara</taxon>
    </lineage>
</organism>
<feature type="region of interest" description="Disordered" evidence="1">
    <location>
        <begin position="254"/>
        <end position="273"/>
    </location>
</feature>
<evidence type="ECO:0000313" key="4">
    <source>
        <dbReference type="Proteomes" id="UP000325440"/>
    </source>
</evidence>
<name>A0A5E4M4I8_9HEMI</name>
<sequence length="776" mass="86558">MSSGTPRAPQQQQQQQQQQSSCYYCSTVFAGRVLATGQQCTPPGSTWRRNKTAKTSSTRQIKTEEAKHSIKEICSRFQIQTPIPIPKGKADEFAKSLGSFADIMSSTASQISDFNLLRRCTKRSSKKNNSTISELYNNLYASQMVAVNQRAKMSPQRTISLGSLHHPSQTQFMEPRLSQLETLEAKMASIEVSLSATLKKPKKSLTPVIPNSPQPVMQKNVVSVKSIGYMTDNHDKENIARNNLKLQTHLVNETNEHSKHNQNVQSDTVNESEKQSLTQKIEILKSDMDQKRLAIKNIKMSLDQLDVTDNIDTRIQQAELEYQLGREELNLLSLMEETNKHKCRLEEMEQHTEQNENNTLYNYLVSNPGAVISLQAVEFEYDPKSPKFGIGSKKDKPGLFIDWTVDDSGFSKGDRLLEVNGKVVLSVKNKNDLNRLLEVSPSSVRVVVMHDGPTADQLELATLRRELDACRARAEETDRSRHAYKTENVKLSHRVSYLEDQVSELIKYRSTTNGDGSGVLFQRGSNSAMVRSKSPKHGVSAIQQYKRKQVVYDDRPVTAAATQDGPVKTRIRTVPRLYGSSASVESLVSTADAVVAAKSFDDLHGVVVSPKRNKYPATRNSSRTRHIREAQQTLFRFLDSESSGDTLYMMQQQSGGAAAASSTSTGGGSVKSLDLQQDAATESHRLKSTEYYSHLTASPSPSVCAGGSPHGSWSLNYDSEQSGRRAPMPPKKPLRLSLQQRHGNKNRVDDADNKRHRHQRDNDEVDLSAINNTMST</sequence>
<feature type="region of interest" description="Disordered" evidence="1">
    <location>
        <begin position="715"/>
        <end position="776"/>
    </location>
</feature>
<reference evidence="3 4" key="1">
    <citation type="submission" date="2019-08" db="EMBL/GenBank/DDBJ databases">
        <authorList>
            <person name="Alioto T."/>
            <person name="Alioto T."/>
            <person name="Gomez Garrido J."/>
        </authorList>
    </citation>
    <scope>NUCLEOTIDE SEQUENCE [LARGE SCALE GENOMIC DNA]</scope>
</reference>
<evidence type="ECO:0000313" key="3">
    <source>
        <dbReference type="EMBL" id="VVC24272.1"/>
    </source>
</evidence>
<evidence type="ECO:0000259" key="2">
    <source>
        <dbReference type="PROSITE" id="PS50106"/>
    </source>
</evidence>